<evidence type="ECO:0000313" key="2">
    <source>
        <dbReference type="Proteomes" id="UP000284476"/>
    </source>
</evidence>
<dbReference type="EMBL" id="SAUZ01000004">
    <property type="protein sequence ID" value="RWR22964.1"/>
    <property type="molecule type" value="Genomic_DNA"/>
</dbReference>
<accession>A0A443JR44</accession>
<reference evidence="1 2" key="1">
    <citation type="submission" date="2019-01" db="EMBL/GenBank/DDBJ databases">
        <title>Sinorhodobacter populi sp. nov. isolated from the symptomatic bark tissue of Populus euramericana canker.</title>
        <authorList>
            <person name="Xu G."/>
        </authorList>
    </citation>
    <scope>NUCLEOTIDE SEQUENCE [LARGE SCALE GENOMIC DNA]</scope>
    <source>
        <strain evidence="1 2">SK2B-1</strain>
    </source>
</reference>
<name>A0A443JR44_9RHOB</name>
<protein>
    <submittedName>
        <fullName evidence="1">Uncharacterized protein</fullName>
    </submittedName>
</protein>
<sequence>MRERSTDPFAVFERGMAAEIEAGAVIELIARGRVGTKDVEGWYVMLRKPNDRRLLLLNARDAGLKFIKTTKGVFNLLERLPAEEVTVPLLAQVENEQGVWAMHAELNRNAEQA</sequence>
<gene>
    <name evidence="1" type="ORF">D2T30_04875</name>
</gene>
<organism evidence="1 2">
    <name type="scientific">Paenirhodobacter populi</name>
    <dbReference type="NCBI Taxonomy" id="2306993"/>
    <lineage>
        <taxon>Bacteria</taxon>
        <taxon>Pseudomonadati</taxon>
        <taxon>Pseudomonadota</taxon>
        <taxon>Alphaproteobacteria</taxon>
        <taxon>Rhodobacterales</taxon>
        <taxon>Rhodobacter group</taxon>
        <taxon>Paenirhodobacter</taxon>
    </lineage>
</organism>
<reference evidence="1 2" key="2">
    <citation type="submission" date="2019-01" db="EMBL/GenBank/DDBJ databases">
        <authorList>
            <person name="Li Y."/>
        </authorList>
    </citation>
    <scope>NUCLEOTIDE SEQUENCE [LARGE SCALE GENOMIC DNA]</scope>
    <source>
        <strain evidence="1 2">SK2B-1</strain>
    </source>
</reference>
<comment type="caution">
    <text evidence="1">The sequence shown here is derived from an EMBL/GenBank/DDBJ whole genome shotgun (WGS) entry which is preliminary data.</text>
</comment>
<evidence type="ECO:0000313" key="1">
    <source>
        <dbReference type="EMBL" id="RWR22964.1"/>
    </source>
</evidence>
<proteinExistence type="predicted"/>
<dbReference type="RefSeq" id="WP_128207948.1">
    <property type="nucleotide sequence ID" value="NZ_JBHRSO010000013.1"/>
</dbReference>
<dbReference type="AlphaFoldDB" id="A0A443JR44"/>
<dbReference type="Proteomes" id="UP000284476">
    <property type="component" value="Unassembled WGS sequence"/>
</dbReference>